<keyword evidence="3" id="KW-1185">Reference proteome</keyword>
<protein>
    <submittedName>
        <fullName evidence="2">Uncharacterized protein</fullName>
    </submittedName>
</protein>
<dbReference type="EMBL" id="JBHUOM010000001">
    <property type="protein sequence ID" value="MFD2932732.1"/>
    <property type="molecule type" value="Genomic_DNA"/>
</dbReference>
<feature type="transmembrane region" description="Helical" evidence="1">
    <location>
        <begin position="7"/>
        <end position="31"/>
    </location>
</feature>
<sequence>MSAISRGVVYSLIAVILVLLLGIAAMLSIAYHRHQRLEDTTIDLQRNLSQQKGQIKDLQQRLDDCDTIQTMVPVDTTWGKNAPIDSASVISMAVRYQQFLQ</sequence>
<organism evidence="2 3">
    <name type="scientific">Spirosoma flavum</name>
    <dbReference type="NCBI Taxonomy" id="2048557"/>
    <lineage>
        <taxon>Bacteria</taxon>
        <taxon>Pseudomonadati</taxon>
        <taxon>Bacteroidota</taxon>
        <taxon>Cytophagia</taxon>
        <taxon>Cytophagales</taxon>
        <taxon>Cytophagaceae</taxon>
        <taxon>Spirosoma</taxon>
    </lineage>
</organism>
<keyword evidence="1" id="KW-0812">Transmembrane</keyword>
<evidence type="ECO:0000256" key="1">
    <source>
        <dbReference type="SAM" id="Phobius"/>
    </source>
</evidence>
<evidence type="ECO:0000313" key="3">
    <source>
        <dbReference type="Proteomes" id="UP001597512"/>
    </source>
</evidence>
<accession>A0ABW6ABI0</accession>
<keyword evidence="1" id="KW-1133">Transmembrane helix</keyword>
<evidence type="ECO:0000313" key="2">
    <source>
        <dbReference type="EMBL" id="MFD2932732.1"/>
    </source>
</evidence>
<proteinExistence type="predicted"/>
<dbReference type="Proteomes" id="UP001597512">
    <property type="component" value="Unassembled WGS sequence"/>
</dbReference>
<gene>
    <name evidence="2" type="ORF">ACFS25_03020</name>
</gene>
<keyword evidence="1" id="KW-0472">Membrane</keyword>
<name>A0ABW6ABI0_9BACT</name>
<reference evidence="3" key="1">
    <citation type="journal article" date="2019" name="Int. J. Syst. Evol. Microbiol.">
        <title>The Global Catalogue of Microorganisms (GCM) 10K type strain sequencing project: providing services to taxonomists for standard genome sequencing and annotation.</title>
        <authorList>
            <consortium name="The Broad Institute Genomics Platform"/>
            <consortium name="The Broad Institute Genome Sequencing Center for Infectious Disease"/>
            <person name="Wu L."/>
            <person name="Ma J."/>
        </authorList>
    </citation>
    <scope>NUCLEOTIDE SEQUENCE [LARGE SCALE GENOMIC DNA]</scope>
    <source>
        <strain evidence="3">KCTC 52490</strain>
    </source>
</reference>
<dbReference type="RefSeq" id="WP_381496922.1">
    <property type="nucleotide sequence ID" value="NZ_JBHUOM010000001.1"/>
</dbReference>
<comment type="caution">
    <text evidence="2">The sequence shown here is derived from an EMBL/GenBank/DDBJ whole genome shotgun (WGS) entry which is preliminary data.</text>
</comment>